<protein>
    <recommendedName>
        <fullName evidence="1">Fibronectin type-III domain-containing protein</fullName>
    </recommendedName>
</protein>
<dbReference type="Proteomes" id="UP000772618">
    <property type="component" value="Unassembled WGS sequence"/>
</dbReference>
<feature type="domain" description="Fibronectin type-III" evidence="1">
    <location>
        <begin position="513"/>
        <end position="609"/>
    </location>
</feature>
<reference evidence="2 3" key="1">
    <citation type="submission" date="2021-05" db="EMBL/GenBank/DDBJ databases">
        <title>A Polyphasic approach of four new species of the genus Ohtaekwangia: Ohtaekwangia histidinii sp. nov., Ohtaekwangia cretensis sp. nov., Ohtaekwangia indiensis sp. nov., Ohtaekwangia reichenbachii sp. nov. from diverse environment.</title>
        <authorList>
            <person name="Octaviana S."/>
        </authorList>
    </citation>
    <scope>NUCLEOTIDE SEQUENCE [LARGE SCALE GENOMIC DNA]</scope>
    <source>
        <strain evidence="2 3">PWU20</strain>
    </source>
</reference>
<proteinExistence type="predicted"/>
<dbReference type="InterPro" id="IPR036116">
    <property type="entry name" value="FN3_sf"/>
</dbReference>
<dbReference type="Gene3D" id="2.60.40.10">
    <property type="entry name" value="Immunoglobulins"/>
    <property type="match status" value="3"/>
</dbReference>
<accession>A0ABS5VZ22</accession>
<evidence type="ECO:0000259" key="1">
    <source>
        <dbReference type="PROSITE" id="PS50853"/>
    </source>
</evidence>
<dbReference type="SMART" id="SM00060">
    <property type="entry name" value="FN3"/>
    <property type="match status" value="3"/>
</dbReference>
<dbReference type="SUPFAM" id="SSF49265">
    <property type="entry name" value="Fibronectin type III"/>
    <property type="match status" value="1"/>
</dbReference>
<dbReference type="EMBL" id="JAHESD010000084">
    <property type="protein sequence ID" value="MBT1706117.1"/>
    <property type="molecule type" value="Genomic_DNA"/>
</dbReference>
<sequence>MTPFFRVILLVFSLIFIFTVSSYTQVLPQPPAVAVMSKADSSFIKLRWAATNPVLWQKSNKSGFVVEKFLLVRNNKLLGNPVKINRYEIKLWPLERWEPLAKQKRTERWAAIALQAIYGKHFNVQSTGSSQFYTVMTRVQDQEMRYSFALMSADYSFEVAQAMGIGLQDKDVKKDEKYLYKVYFASTGNTKTDTAYTVVGLEDYMPLPEPLEVGVQFGSRAATISWNTEYHEHIYTGYYIERSEDGIHFKQLSDIPITRPVKENQRSSDKVIYKTDTLPANGVVYHYRVVGLTPFGETGPPSKIVSGQGKEAFTAMPVFERPVIQGNKVSFHWYFFDEQDKSLVNIKGFDIERSILSEGPYQPIYANKLLSPSERDATDSLKEGTHYYRLKILDKNENAFYSFAQLVQAPDSIPPAIPASLTGIADTSGTVSLHWQNVVDKDLLGYKVFRSNHQHAEYTLITPSPIQDTLYSDRVEIKTLSEKVYYRVVAIDKNYNHSEYSTAVEIIKPDRMAPSAPVLSRALAAGNTVRIEWINSSSSDVAEHHLYRKEESQTSWDLVEVVPMTDHVSAAIDETVKSGKNYSYTILAVDRSKLESRPSNATTVKIPKEAVRLTGIRYDFKKETGELKITWDGREDVKYYWIYRSIDNESLSLYKKHNAVNLFIDKISKPGLYTYRIKVFFKNDEPAIFSEPTVVSVK</sequence>
<dbReference type="InterPro" id="IPR013783">
    <property type="entry name" value="Ig-like_fold"/>
</dbReference>
<dbReference type="RefSeq" id="WP_254157052.1">
    <property type="nucleotide sequence ID" value="NZ_JAHESD010000084.1"/>
</dbReference>
<name>A0ABS5VZ22_9BACT</name>
<dbReference type="InterPro" id="IPR003961">
    <property type="entry name" value="FN3_dom"/>
</dbReference>
<dbReference type="PROSITE" id="PS50853">
    <property type="entry name" value="FN3"/>
    <property type="match status" value="1"/>
</dbReference>
<gene>
    <name evidence="2" type="ORF">KK060_22690</name>
</gene>
<organism evidence="2 3">
    <name type="scientific">Chryseosolibacter indicus</name>
    <dbReference type="NCBI Taxonomy" id="2782351"/>
    <lineage>
        <taxon>Bacteria</taxon>
        <taxon>Pseudomonadati</taxon>
        <taxon>Bacteroidota</taxon>
        <taxon>Cytophagia</taxon>
        <taxon>Cytophagales</taxon>
        <taxon>Chryseotaleaceae</taxon>
        <taxon>Chryseosolibacter</taxon>
    </lineage>
</organism>
<evidence type="ECO:0000313" key="3">
    <source>
        <dbReference type="Proteomes" id="UP000772618"/>
    </source>
</evidence>
<keyword evidence="3" id="KW-1185">Reference proteome</keyword>
<comment type="caution">
    <text evidence="2">The sequence shown here is derived from an EMBL/GenBank/DDBJ whole genome shotgun (WGS) entry which is preliminary data.</text>
</comment>
<evidence type="ECO:0000313" key="2">
    <source>
        <dbReference type="EMBL" id="MBT1706117.1"/>
    </source>
</evidence>